<evidence type="ECO:0000313" key="2">
    <source>
        <dbReference type="EMBL" id="KIW09935.1"/>
    </source>
</evidence>
<dbReference type="VEuPathDB" id="FungiDB:PV08_11711"/>
<gene>
    <name evidence="2" type="ORF">PV08_11711</name>
</gene>
<feature type="compositionally biased region" description="Polar residues" evidence="1">
    <location>
        <begin position="111"/>
        <end position="120"/>
    </location>
</feature>
<protein>
    <submittedName>
        <fullName evidence="2">Uncharacterized protein</fullName>
    </submittedName>
</protein>
<dbReference type="GeneID" id="27338794"/>
<organism evidence="2 3">
    <name type="scientific">Exophiala spinifera</name>
    <dbReference type="NCBI Taxonomy" id="91928"/>
    <lineage>
        <taxon>Eukaryota</taxon>
        <taxon>Fungi</taxon>
        <taxon>Dikarya</taxon>
        <taxon>Ascomycota</taxon>
        <taxon>Pezizomycotina</taxon>
        <taxon>Eurotiomycetes</taxon>
        <taxon>Chaetothyriomycetidae</taxon>
        <taxon>Chaetothyriales</taxon>
        <taxon>Herpotrichiellaceae</taxon>
        <taxon>Exophiala</taxon>
    </lineage>
</organism>
<dbReference type="EMBL" id="KN847501">
    <property type="protein sequence ID" value="KIW09935.1"/>
    <property type="molecule type" value="Genomic_DNA"/>
</dbReference>
<evidence type="ECO:0000256" key="1">
    <source>
        <dbReference type="SAM" id="MobiDB-lite"/>
    </source>
</evidence>
<dbReference type="RefSeq" id="XP_016230151.1">
    <property type="nucleotide sequence ID" value="XM_016386019.1"/>
</dbReference>
<accession>A0A0D2ATY2</accession>
<dbReference type="AlphaFoldDB" id="A0A0D2ATY2"/>
<keyword evidence="3" id="KW-1185">Reference proteome</keyword>
<feature type="compositionally biased region" description="Acidic residues" evidence="1">
    <location>
        <begin position="67"/>
        <end position="88"/>
    </location>
</feature>
<dbReference type="HOGENOM" id="CLU_1927612_0_0_1"/>
<name>A0A0D2ATY2_9EURO</name>
<feature type="region of interest" description="Disordered" evidence="1">
    <location>
        <begin position="67"/>
        <end position="98"/>
    </location>
</feature>
<dbReference type="Proteomes" id="UP000053328">
    <property type="component" value="Unassembled WGS sequence"/>
</dbReference>
<reference evidence="2 3" key="1">
    <citation type="submission" date="2015-01" db="EMBL/GenBank/DDBJ databases">
        <title>The Genome Sequence of Exophiala spinifera CBS89968.</title>
        <authorList>
            <consortium name="The Broad Institute Genomics Platform"/>
            <person name="Cuomo C."/>
            <person name="de Hoog S."/>
            <person name="Gorbushina A."/>
            <person name="Stielow B."/>
            <person name="Teixiera M."/>
            <person name="Abouelleil A."/>
            <person name="Chapman S.B."/>
            <person name="Priest M."/>
            <person name="Young S.K."/>
            <person name="Wortman J."/>
            <person name="Nusbaum C."/>
            <person name="Birren B."/>
        </authorList>
    </citation>
    <scope>NUCLEOTIDE SEQUENCE [LARGE SCALE GENOMIC DNA]</scope>
    <source>
        <strain evidence="2 3">CBS 89968</strain>
    </source>
</reference>
<feature type="region of interest" description="Disordered" evidence="1">
    <location>
        <begin position="111"/>
        <end position="131"/>
    </location>
</feature>
<evidence type="ECO:0000313" key="3">
    <source>
        <dbReference type="Proteomes" id="UP000053328"/>
    </source>
</evidence>
<feature type="compositionally biased region" description="Basic and acidic residues" evidence="1">
    <location>
        <begin position="121"/>
        <end position="131"/>
    </location>
</feature>
<sequence>MTELVCEPEVDDDPDEAEVADVDSVDVLMAEDVPELDTVAVVVLRADEVEIAELAVLILDDEATEVVPEADETVADVDDGPPEEDEEDRVGTCSGINEGRHEVPCAVQAETTCSSQLSQSTDKEPSVEASR</sequence>
<proteinExistence type="predicted"/>